<dbReference type="Proteomes" id="UP000830768">
    <property type="component" value="Chromosome 9"/>
</dbReference>
<dbReference type="EMBL" id="CP090037">
    <property type="protein sequence ID" value="UPL00256.1"/>
    <property type="molecule type" value="Genomic_DNA"/>
</dbReference>
<reference evidence="1" key="1">
    <citation type="submission" date="2021-11" db="EMBL/GenBank/DDBJ databases">
        <title>Fusarium solani-melongenae Genome sequencing and assembly.</title>
        <authorList>
            <person name="Xie S."/>
            <person name="Huang L."/>
            <person name="Zhang X."/>
        </authorList>
    </citation>
    <scope>NUCLEOTIDE SEQUENCE</scope>
    <source>
        <strain evidence="1">CRI 24-3</strain>
    </source>
</reference>
<name>A0ACD3ZGM8_FUSSC</name>
<accession>A0ACD3ZGM8</accession>
<evidence type="ECO:0000313" key="2">
    <source>
        <dbReference type="Proteomes" id="UP000830768"/>
    </source>
</evidence>
<proteinExistence type="predicted"/>
<organism evidence="1 2">
    <name type="scientific">Fusarium solani subsp. cucurbitae</name>
    <name type="common">Neocosmosporum cucurbitae</name>
    <dbReference type="NCBI Taxonomy" id="2747967"/>
    <lineage>
        <taxon>Eukaryota</taxon>
        <taxon>Fungi</taxon>
        <taxon>Dikarya</taxon>
        <taxon>Ascomycota</taxon>
        <taxon>Pezizomycotina</taxon>
        <taxon>Sordariomycetes</taxon>
        <taxon>Hypocreomycetidae</taxon>
        <taxon>Hypocreales</taxon>
        <taxon>Nectriaceae</taxon>
        <taxon>Fusarium</taxon>
        <taxon>Fusarium solani species complex</taxon>
    </lineage>
</organism>
<protein>
    <submittedName>
        <fullName evidence="1">Uncharacterized protein</fullName>
    </submittedName>
</protein>
<keyword evidence="2" id="KW-1185">Reference proteome</keyword>
<gene>
    <name evidence="1" type="ORF">LCI18_011190</name>
</gene>
<sequence>MSRPRVVGDIIAAQAFSVGLGGDTRVLNHNLTMALTSDLAFDITVTTICGSLILLRCAYRAFRRCKVHQTCHRTWHEDDVWMAFSLLPLIARTTCICVSFTLNPTHGRDFPTKAEAASQGMTVEDMQNARVTSLQLLIPSRLCYALFLWCLKLSLLSFYSRFVSSKAVIRGFWWCIILSYIAVLITTLLECRPMSLMWELGPKSSQPACSRAFANLITMGVFNIVSDIALIILPFPTLRTVQLDLKTKLQLGFLFSLGGVVIVITTLRLPLILNQSLSQKSRSIWAAVEILCACIVANTSFFYALLRDLQRRHDTQTSATRSQIGHFYLQSLDSTKRPYVNTASKATGSDGELIEGRQGMAC</sequence>
<evidence type="ECO:0000313" key="1">
    <source>
        <dbReference type="EMBL" id="UPL00256.1"/>
    </source>
</evidence>